<dbReference type="Gene3D" id="1.20.120.310">
    <property type="entry name" value="ERV/ALR sulfhydryl oxidase domain"/>
    <property type="match status" value="1"/>
</dbReference>
<comment type="caution">
    <text evidence="9">The sequence shown here is derived from an EMBL/GenBank/DDBJ whole genome shotgun (WGS) entry which is preliminary data.</text>
</comment>
<dbReference type="EMBL" id="JALLBG020000050">
    <property type="protein sequence ID" value="KAL3769794.1"/>
    <property type="molecule type" value="Genomic_DNA"/>
</dbReference>
<dbReference type="InterPro" id="IPR039799">
    <property type="entry name" value="ALR/ERV"/>
</dbReference>
<evidence type="ECO:0000256" key="6">
    <source>
        <dbReference type="RuleBase" id="RU371123"/>
    </source>
</evidence>
<dbReference type="GO" id="GO:0016972">
    <property type="term" value="F:thiol oxidase activity"/>
    <property type="evidence" value="ECO:0007669"/>
    <property type="project" value="UniProtKB-EC"/>
</dbReference>
<organism evidence="9 10">
    <name type="scientific">Discostella pseudostelligera</name>
    <dbReference type="NCBI Taxonomy" id="259834"/>
    <lineage>
        <taxon>Eukaryota</taxon>
        <taxon>Sar</taxon>
        <taxon>Stramenopiles</taxon>
        <taxon>Ochrophyta</taxon>
        <taxon>Bacillariophyta</taxon>
        <taxon>Coscinodiscophyceae</taxon>
        <taxon>Thalassiosirophycidae</taxon>
        <taxon>Stephanodiscales</taxon>
        <taxon>Stephanodiscaceae</taxon>
        <taxon>Discostella</taxon>
    </lineage>
</organism>
<feature type="domain" description="ERV/ALR sulfhydryl oxidase" evidence="8">
    <location>
        <begin position="87"/>
        <end position="151"/>
    </location>
</feature>
<feature type="compositionally biased region" description="Polar residues" evidence="7">
    <location>
        <begin position="1"/>
        <end position="19"/>
    </location>
</feature>
<keyword evidence="10" id="KW-1185">Reference proteome</keyword>
<dbReference type="EC" id="1.8.3.2" evidence="6"/>
<gene>
    <name evidence="9" type="ORF">ACHAWU_010302</name>
</gene>
<dbReference type="InterPro" id="IPR017905">
    <property type="entry name" value="ERV/ALR_sulphydryl_oxidase"/>
</dbReference>
<protein>
    <recommendedName>
        <fullName evidence="6">Sulfhydryl oxidase</fullName>
        <ecNumber evidence="6">1.8.3.2</ecNumber>
    </recommendedName>
</protein>
<evidence type="ECO:0000313" key="9">
    <source>
        <dbReference type="EMBL" id="KAL3769794.1"/>
    </source>
</evidence>
<dbReference type="PROSITE" id="PS51324">
    <property type="entry name" value="ERV_ALR"/>
    <property type="match status" value="1"/>
</dbReference>
<dbReference type="Pfam" id="PF04777">
    <property type="entry name" value="Evr1_Alr"/>
    <property type="match status" value="1"/>
</dbReference>
<evidence type="ECO:0000256" key="7">
    <source>
        <dbReference type="SAM" id="MobiDB-lite"/>
    </source>
</evidence>
<evidence type="ECO:0000256" key="1">
    <source>
        <dbReference type="ARBA" id="ARBA00001974"/>
    </source>
</evidence>
<comment type="catalytic activity">
    <reaction evidence="6">
        <text>2 R'C(R)SH + O2 = R'C(R)S-S(R)CR' + H2O2</text>
        <dbReference type="Rhea" id="RHEA:17357"/>
        <dbReference type="ChEBI" id="CHEBI:15379"/>
        <dbReference type="ChEBI" id="CHEBI:16240"/>
        <dbReference type="ChEBI" id="CHEBI:16520"/>
        <dbReference type="ChEBI" id="CHEBI:17412"/>
        <dbReference type="EC" id="1.8.3.2"/>
    </reaction>
</comment>
<reference evidence="9 10" key="1">
    <citation type="submission" date="2024-10" db="EMBL/GenBank/DDBJ databases">
        <title>Updated reference genomes for cyclostephanoid diatoms.</title>
        <authorList>
            <person name="Roberts W.R."/>
            <person name="Alverson A.J."/>
        </authorList>
    </citation>
    <scope>NUCLEOTIDE SEQUENCE [LARGE SCALE GENOMIC DNA]</scope>
    <source>
        <strain evidence="9 10">AJA232-27</strain>
    </source>
</reference>
<evidence type="ECO:0000256" key="2">
    <source>
        <dbReference type="ARBA" id="ARBA00022630"/>
    </source>
</evidence>
<keyword evidence="4 6" id="KW-0560">Oxidoreductase</keyword>
<evidence type="ECO:0000259" key="8">
    <source>
        <dbReference type="PROSITE" id="PS51324"/>
    </source>
</evidence>
<evidence type="ECO:0000256" key="3">
    <source>
        <dbReference type="ARBA" id="ARBA00022827"/>
    </source>
</evidence>
<accession>A0ABD3N101</accession>
<dbReference type="InterPro" id="IPR036774">
    <property type="entry name" value="ERV/ALR_sulphydryl_oxid_sf"/>
</dbReference>
<keyword evidence="3 6" id="KW-0274">FAD</keyword>
<dbReference type="PANTHER" id="PTHR12645:SF0">
    <property type="entry name" value="FAD-LINKED SULFHYDRYL OXIDASE ALR"/>
    <property type="match status" value="1"/>
</dbReference>
<dbReference type="SUPFAM" id="SSF69000">
    <property type="entry name" value="FAD-dependent thiol oxidase"/>
    <property type="match status" value="1"/>
</dbReference>
<comment type="cofactor">
    <cofactor evidence="1 6">
        <name>FAD</name>
        <dbReference type="ChEBI" id="CHEBI:57692"/>
    </cofactor>
</comment>
<evidence type="ECO:0000256" key="4">
    <source>
        <dbReference type="ARBA" id="ARBA00023002"/>
    </source>
</evidence>
<dbReference type="PANTHER" id="PTHR12645">
    <property type="entry name" value="ALR/ERV"/>
    <property type="match status" value="1"/>
</dbReference>
<feature type="region of interest" description="Disordered" evidence="7">
    <location>
        <begin position="1"/>
        <end position="31"/>
    </location>
</feature>
<proteinExistence type="predicted"/>
<sequence>MASDSSGRNNKNDSFSSLLKSMGGDGCDRPACDDTKSALSAALKRVGMSRGSAAAGGEASSDTGGASSGSTTKQEQKGRIPNSYNACPPTKDAIGASTWSLVHSMAAWYPNEPTSEDKRFMSNFMTALARFYPCTYCATDFQKNLQLSPPR</sequence>
<dbReference type="Proteomes" id="UP001530293">
    <property type="component" value="Unassembled WGS sequence"/>
</dbReference>
<evidence type="ECO:0000256" key="5">
    <source>
        <dbReference type="ARBA" id="ARBA00023157"/>
    </source>
</evidence>
<feature type="region of interest" description="Disordered" evidence="7">
    <location>
        <begin position="50"/>
        <end position="88"/>
    </location>
</feature>
<name>A0ABD3N101_9STRA</name>
<keyword evidence="5" id="KW-1015">Disulfide bond</keyword>
<feature type="compositionally biased region" description="Low complexity" evidence="7">
    <location>
        <begin position="50"/>
        <end position="70"/>
    </location>
</feature>
<keyword evidence="2 6" id="KW-0285">Flavoprotein</keyword>
<dbReference type="AlphaFoldDB" id="A0ABD3N101"/>
<evidence type="ECO:0000313" key="10">
    <source>
        <dbReference type="Proteomes" id="UP001530293"/>
    </source>
</evidence>